<reference evidence="2 3" key="1">
    <citation type="submission" date="2018-03" db="EMBL/GenBank/DDBJ databases">
        <title>Diverse roseophage infecting Ruegeria pomeroyi DSS-3.</title>
        <authorList>
            <person name="Zhan Y."/>
            <person name="Chen F."/>
            <person name="Wommack E."/>
            <person name="Nasko D."/>
        </authorList>
    </citation>
    <scope>NUCLEOTIDE SEQUENCE [LARGE SCALE GENOMIC DNA]</scope>
</reference>
<keyword evidence="1" id="KW-1133">Transmembrane helix</keyword>
<sequence length="30" mass="3491">MKHFIEDVIGLISIVLIFVCFLYFTFPGMP</sequence>
<evidence type="ECO:0000256" key="1">
    <source>
        <dbReference type="SAM" id="Phobius"/>
    </source>
</evidence>
<gene>
    <name evidence="2" type="ORF">vBRpoPV14_03</name>
</gene>
<dbReference type="Proteomes" id="UP000255807">
    <property type="component" value="Segment"/>
</dbReference>
<evidence type="ECO:0000313" key="3">
    <source>
        <dbReference type="Proteomes" id="UP000255807"/>
    </source>
</evidence>
<name>A0A345AYE1_9CAUD</name>
<protein>
    <submittedName>
        <fullName evidence="2">Uncharacterized protein</fullName>
    </submittedName>
</protein>
<evidence type="ECO:0000313" key="2">
    <source>
        <dbReference type="EMBL" id="AXF42121.1"/>
    </source>
</evidence>
<feature type="transmembrane region" description="Helical" evidence="1">
    <location>
        <begin position="7"/>
        <end position="26"/>
    </location>
</feature>
<keyword evidence="1" id="KW-0472">Membrane</keyword>
<proteinExistence type="predicted"/>
<dbReference type="EMBL" id="MH015257">
    <property type="protein sequence ID" value="AXF42121.1"/>
    <property type="molecule type" value="Genomic_DNA"/>
</dbReference>
<organism evidence="2 3">
    <name type="scientific">Ruegeria phage vB_RpoP-V14</name>
    <dbReference type="NCBI Taxonomy" id="2218613"/>
    <lineage>
        <taxon>Viruses</taxon>
        <taxon>Duplodnaviria</taxon>
        <taxon>Heunggongvirae</taxon>
        <taxon>Uroviricota</taxon>
        <taxon>Caudoviricetes</taxon>
        <taxon>Schitoviridae</taxon>
        <taxon>Rhodovirinae</taxon>
        <taxon>Aorunvirus</taxon>
        <taxon>Aorunvirus V12</taxon>
    </lineage>
</organism>
<keyword evidence="1" id="KW-0812">Transmembrane</keyword>
<accession>A0A345AYE1</accession>